<protein>
    <submittedName>
        <fullName evidence="2">Uncharacterized protein</fullName>
    </submittedName>
</protein>
<organism evidence="2">
    <name type="scientific">Brassica oleracea</name>
    <name type="common">Wild cabbage</name>
    <dbReference type="NCBI Taxonomy" id="3712"/>
    <lineage>
        <taxon>Eukaryota</taxon>
        <taxon>Viridiplantae</taxon>
        <taxon>Streptophyta</taxon>
        <taxon>Embryophyta</taxon>
        <taxon>Tracheophyta</taxon>
        <taxon>Spermatophyta</taxon>
        <taxon>Magnoliopsida</taxon>
        <taxon>eudicotyledons</taxon>
        <taxon>Gunneridae</taxon>
        <taxon>Pentapetalae</taxon>
        <taxon>rosids</taxon>
        <taxon>malvids</taxon>
        <taxon>Brassicales</taxon>
        <taxon>Brassicaceae</taxon>
        <taxon>Brassiceae</taxon>
        <taxon>Brassica</taxon>
    </lineage>
</organism>
<reference evidence="2" key="1">
    <citation type="submission" date="2018-11" db="EMBL/GenBank/DDBJ databases">
        <authorList>
            <consortium name="Genoscope - CEA"/>
            <person name="William W."/>
        </authorList>
    </citation>
    <scope>NUCLEOTIDE SEQUENCE</scope>
</reference>
<dbReference type="EMBL" id="LR031880">
    <property type="protein sequence ID" value="VDD62175.1"/>
    <property type="molecule type" value="Genomic_DNA"/>
</dbReference>
<dbReference type="AlphaFoldDB" id="A0A3P6H0Y3"/>
<evidence type="ECO:0000313" key="2">
    <source>
        <dbReference type="EMBL" id="VDD62175.1"/>
    </source>
</evidence>
<proteinExistence type="predicted"/>
<sequence length="52" mass="5558">MATTTPSPPNLSNNLDKQSSLVHSQQPNVTTFQDNTLVLSDHSTEDTSSGTL</sequence>
<gene>
    <name evidence="2" type="ORF">BOLC6T37628H</name>
</gene>
<feature type="region of interest" description="Disordered" evidence="1">
    <location>
        <begin position="1"/>
        <end position="52"/>
    </location>
</feature>
<name>A0A3P6H0Y3_BRAOL</name>
<evidence type="ECO:0000256" key="1">
    <source>
        <dbReference type="SAM" id="MobiDB-lite"/>
    </source>
</evidence>
<accession>A0A3P6H0Y3</accession>
<feature type="compositionally biased region" description="Polar residues" evidence="1">
    <location>
        <begin position="1"/>
        <end position="38"/>
    </location>
</feature>